<accession>A0ABU1L789</accession>
<reference evidence="1 2" key="1">
    <citation type="submission" date="2023-07" db="EMBL/GenBank/DDBJ databases">
        <title>Sorghum-associated microbial communities from plants grown in Nebraska, USA.</title>
        <authorList>
            <person name="Schachtman D."/>
        </authorList>
    </citation>
    <scope>NUCLEOTIDE SEQUENCE [LARGE SCALE GENOMIC DNA]</scope>
    <source>
        <strain evidence="1 2">DS1039</strain>
    </source>
</reference>
<sequence>MPGVPRSMVSVRLRELIGEAGGGTEVVVQFR</sequence>
<proteinExistence type="predicted"/>
<keyword evidence="2" id="KW-1185">Reference proteome</keyword>
<gene>
    <name evidence="1" type="ORF">J2776_005818</name>
</gene>
<name>A0ABU1L789_9BURK</name>
<comment type="caution">
    <text evidence="1">The sequence shown here is derived from an EMBL/GenBank/DDBJ whole genome shotgun (WGS) entry which is preliminary data.</text>
</comment>
<evidence type="ECO:0000313" key="2">
    <source>
        <dbReference type="Proteomes" id="UP001185254"/>
    </source>
</evidence>
<evidence type="ECO:0000313" key="1">
    <source>
        <dbReference type="EMBL" id="MDR6379096.1"/>
    </source>
</evidence>
<dbReference type="Proteomes" id="UP001185254">
    <property type="component" value="Unassembled WGS sequence"/>
</dbReference>
<organism evidence="1 2">
    <name type="scientific">Paraburkholderia caledonica</name>
    <dbReference type="NCBI Taxonomy" id="134536"/>
    <lineage>
        <taxon>Bacteria</taxon>
        <taxon>Pseudomonadati</taxon>
        <taxon>Pseudomonadota</taxon>
        <taxon>Betaproteobacteria</taxon>
        <taxon>Burkholderiales</taxon>
        <taxon>Burkholderiaceae</taxon>
        <taxon>Paraburkholderia</taxon>
    </lineage>
</organism>
<protein>
    <submittedName>
        <fullName evidence="1">Uncharacterized protein</fullName>
    </submittedName>
</protein>
<dbReference type="EMBL" id="JAVDQN010000006">
    <property type="protein sequence ID" value="MDR6379096.1"/>
    <property type="molecule type" value="Genomic_DNA"/>
</dbReference>